<organism evidence="1 2">
    <name type="scientific">Candidatus Limenecus avicola</name>
    <dbReference type="NCBI Taxonomy" id="2840847"/>
    <lineage>
        <taxon>Bacteria</taxon>
        <taxon>Bacillati</taxon>
        <taxon>Bacillota</taxon>
        <taxon>Clostridia</taxon>
        <taxon>Eubacteriales</taxon>
        <taxon>Clostridiaceae</taxon>
        <taxon>Clostridiaceae incertae sedis</taxon>
        <taxon>Candidatus Limenecus</taxon>
    </lineage>
</organism>
<dbReference type="Proteomes" id="UP000886748">
    <property type="component" value="Unassembled WGS sequence"/>
</dbReference>
<gene>
    <name evidence="1" type="ORF">IAD26_05000</name>
</gene>
<dbReference type="EMBL" id="DVOD01000035">
    <property type="protein sequence ID" value="HIU92474.1"/>
    <property type="molecule type" value="Genomic_DNA"/>
</dbReference>
<dbReference type="AlphaFoldDB" id="A0A9D1MZS6"/>
<sequence length="181" mass="20814">MTLNGITPSFGKTHINSSKMNATQKELSENIIEQTKNTDEFKKADKNNVDLYFLPKGKKSVNVVCVDNDSQQVFKKDRNKRIIHSFSTESFAPEFNVGIKKLLKTLKDINNSEIDKPHIWDHLIGTAKTDVAKMRPEIYKGVKDDVKTYVDKFGYEKDEALETVSTQFIELFEKTNKNDEF</sequence>
<evidence type="ECO:0000313" key="2">
    <source>
        <dbReference type="Proteomes" id="UP000886748"/>
    </source>
</evidence>
<name>A0A9D1MZS6_9CLOT</name>
<comment type="caution">
    <text evidence="1">The sequence shown here is derived from an EMBL/GenBank/DDBJ whole genome shotgun (WGS) entry which is preliminary data.</text>
</comment>
<reference evidence="1" key="1">
    <citation type="submission" date="2020-10" db="EMBL/GenBank/DDBJ databases">
        <authorList>
            <person name="Gilroy R."/>
        </authorList>
    </citation>
    <scope>NUCLEOTIDE SEQUENCE</scope>
    <source>
        <strain evidence="1">CHK154-7741</strain>
    </source>
</reference>
<evidence type="ECO:0000313" key="1">
    <source>
        <dbReference type="EMBL" id="HIU92474.1"/>
    </source>
</evidence>
<proteinExistence type="predicted"/>
<accession>A0A9D1MZS6</accession>
<protein>
    <submittedName>
        <fullName evidence="1">Uncharacterized protein</fullName>
    </submittedName>
</protein>
<reference evidence="1" key="2">
    <citation type="journal article" date="2021" name="PeerJ">
        <title>Extensive microbial diversity within the chicken gut microbiome revealed by metagenomics and culture.</title>
        <authorList>
            <person name="Gilroy R."/>
            <person name="Ravi A."/>
            <person name="Getino M."/>
            <person name="Pursley I."/>
            <person name="Horton D.L."/>
            <person name="Alikhan N.F."/>
            <person name="Baker D."/>
            <person name="Gharbi K."/>
            <person name="Hall N."/>
            <person name="Watson M."/>
            <person name="Adriaenssens E.M."/>
            <person name="Foster-Nyarko E."/>
            <person name="Jarju S."/>
            <person name="Secka A."/>
            <person name="Antonio M."/>
            <person name="Oren A."/>
            <person name="Chaudhuri R.R."/>
            <person name="La Ragione R."/>
            <person name="Hildebrand F."/>
            <person name="Pallen M.J."/>
        </authorList>
    </citation>
    <scope>NUCLEOTIDE SEQUENCE</scope>
    <source>
        <strain evidence="1">CHK154-7741</strain>
    </source>
</reference>